<proteinExistence type="predicted"/>
<evidence type="ECO:0000313" key="2">
    <source>
        <dbReference type="Proteomes" id="UP001151532"/>
    </source>
</evidence>
<gene>
    <name evidence="1" type="ORF">OIU79_024212</name>
</gene>
<reference evidence="1" key="2">
    <citation type="journal article" date="2023" name="Int. J. Mol. Sci.">
        <title>De Novo Assembly and Annotation of 11 Diverse Shrub Willow (Salix) Genomes Reveals Novel Gene Organization in Sex-Linked Regions.</title>
        <authorList>
            <person name="Hyden B."/>
            <person name="Feng K."/>
            <person name="Yates T.B."/>
            <person name="Jawdy S."/>
            <person name="Cereghino C."/>
            <person name="Smart L.B."/>
            <person name="Muchero W."/>
        </authorList>
    </citation>
    <scope>NUCLEOTIDE SEQUENCE</scope>
    <source>
        <tissue evidence="1">Shoot tip</tissue>
    </source>
</reference>
<sequence>MESKKHLSPEAKFKGVPLKFLVNTSRNVAKPTRTPFIWFYNSHYSIAIKECTQRSKKIK</sequence>
<evidence type="ECO:0000313" key="1">
    <source>
        <dbReference type="EMBL" id="KAJ6763621.1"/>
    </source>
</evidence>
<dbReference type="EMBL" id="JAPFFK010000005">
    <property type="protein sequence ID" value="KAJ6763621.1"/>
    <property type="molecule type" value="Genomic_DNA"/>
</dbReference>
<accession>A0A9Q0WAD2</accession>
<name>A0A9Q0WAD2_SALPP</name>
<protein>
    <submittedName>
        <fullName evidence="1">Uncharacterized protein</fullName>
    </submittedName>
</protein>
<comment type="caution">
    <text evidence="1">The sequence shown here is derived from an EMBL/GenBank/DDBJ whole genome shotgun (WGS) entry which is preliminary data.</text>
</comment>
<organism evidence="1 2">
    <name type="scientific">Salix purpurea</name>
    <name type="common">Purple osier willow</name>
    <dbReference type="NCBI Taxonomy" id="77065"/>
    <lineage>
        <taxon>Eukaryota</taxon>
        <taxon>Viridiplantae</taxon>
        <taxon>Streptophyta</taxon>
        <taxon>Embryophyta</taxon>
        <taxon>Tracheophyta</taxon>
        <taxon>Spermatophyta</taxon>
        <taxon>Magnoliopsida</taxon>
        <taxon>eudicotyledons</taxon>
        <taxon>Gunneridae</taxon>
        <taxon>Pentapetalae</taxon>
        <taxon>rosids</taxon>
        <taxon>fabids</taxon>
        <taxon>Malpighiales</taxon>
        <taxon>Salicaceae</taxon>
        <taxon>Saliceae</taxon>
        <taxon>Salix</taxon>
    </lineage>
</organism>
<keyword evidence="2" id="KW-1185">Reference proteome</keyword>
<reference evidence="1" key="1">
    <citation type="submission" date="2022-11" db="EMBL/GenBank/DDBJ databases">
        <authorList>
            <person name="Hyden B.L."/>
            <person name="Feng K."/>
            <person name="Yates T."/>
            <person name="Jawdy S."/>
            <person name="Smart L.B."/>
            <person name="Muchero W."/>
        </authorList>
    </citation>
    <scope>NUCLEOTIDE SEQUENCE</scope>
    <source>
        <tissue evidence="1">Shoot tip</tissue>
    </source>
</reference>
<dbReference type="AlphaFoldDB" id="A0A9Q0WAD2"/>
<dbReference type="Proteomes" id="UP001151532">
    <property type="component" value="Chromosome 13"/>
</dbReference>